<dbReference type="NCBIfam" id="TIGR00368">
    <property type="entry name" value="YifB family Mg chelatase-like AAA ATPase"/>
    <property type="match status" value="1"/>
</dbReference>
<comment type="similarity">
    <text evidence="1">Belongs to the Mg-chelatase subunits D/I family. ComM subfamily.</text>
</comment>
<dbReference type="AlphaFoldDB" id="M5SBK7"/>
<dbReference type="SUPFAM" id="SSF54211">
    <property type="entry name" value="Ribosomal protein S5 domain 2-like"/>
    <property type="match status" value="1"/>
</dbReference>
<dbReference type="SMART" id="SM00382">
    <property type="entry name" value="AAA"/>
    <property type="match status" value="1"/>
</dbReference>
<dbReference type="SUPFAM" id="SSF52540">
    <property type="entry name" value="P-loop containing nucleoside triphosphate hydrolases"/>
    <property type="match status" value="1"/>
</dbReference>
<dbReference type="InterPro" id="IPR000523">
    <property type="entry name" value="Mg_chelatse_chII-like_cat_dom"/>
</dbReference>
<dbReference type="PATRIC" id="fig|1263868.3.peg.682"/>
<organism evidence="5 6">
    <name type="scientific">Rhodopirellula europaea SH398</name>
    <dbReference type="NCBI Taxonomy" id="1263868"/>
    <lineage>
        <taxon>Bacteria</taxon>
        <taxon>Pseudomonadati</taxon>
        <taxon>Planctomycetota</taxon>
        <taxon>Planctomycetia</taxon>
        <taxon>Pirellulales</taxon>
        <taxon>Pirellulaceae</taxon>
        <taxon>Rhodopirellula</taxon>
    </lineage>
</organism>
<dbReference type="InterPro" id="IPR020568">
    <property type="entry name" value="Ribosomal_Su5_D2-typ_SF"/>
</dbReference>
<dbReference type="STRING" id="1263868.RESH_00622"/>
<dbReference type="PANTHER" id="PTHR32039:SF7">
    <property type="entry name" value="COMPETENCE PROTEIN COMM"/>
    <property type="match status" value="1"/>
</dbReference>
<dbReference type="Pfam" id="PF13541">
    <property type="entry name" value="ChlI"/>
    <property type="match status" value="1"/>
</dbReference>
<gene>
    <name evidence="5" type="ORF">RESH_00622</name>
</gene>
<dbReference type="EMBL" id="ANOF01000017">
    <property type="protein sequence ID" value="EMI28841.1"/>
    <property type="molecule type" value="Genomic_DNA"/>
</dbReference>
<dbReference type="Pfam" id="PF13335">
    <property type="entry name" value="Mg_chelatase_C"/>
    <property type="match status" value="1"/>
</dbReference>
<dbReference type="PRINTS" id="PR01657">
    <property type="entry name" value="MCMFAMILY"/>
</dbReference>
<dbReference type="Pfam" id="PF01078">
    <property type="entry name" value="Mg_chelatase"/>
    <property type="match status" value="1"/>
</dbReference>
<dbReference type="InterPro" id="IPR025943">
    <property type="entry name" value="Sigma_54_int_dom_ATP-bd_2"/>
</dbReference>
<comment type="caution">
    <text evidence="5">The sequence shown here is derived from an EMBL/GenBank/DDBJ whole genome shotgun (WGS) entry which is preliminary data.</text>
</comment>
<evidence type="ECO:0000259" key="4">
    <source>
        <dbReference type="SMART" id="SM00382"/>
    </source>
</evidence>
<dbReference type="PROSITE" id="PS00676">
    <property type="entry name" value="SIGMA54_INTERACT_2"/>
    <property type="match status" value="1"/>
</dbReference>
<evidence type="ECO:0000256" key="2">
    <source>
        <dbReference type="ARBA" id="ARBA00022741"/>
    </source>
</evidence>
<proteinExistence type="inferred from homology"/>
<evidence type="ECO:0000313" key="6">
    <source>
        <dbReference type="Proteomes" id="UP000011996"/>
    </source>
</evidence>
<dbReference type="GO" id="GO:0005524">
    <property type="term" value="F:ATP binding"/>
    <property type="evidence" value="ECO:0007669"/>
    <property type="project" value="UniProtKB-KW"/>
</dbReference>
<sequence>MLCVHVTVIIGDLENGLREGTKSMLARLKTFTLLGIEAMPVDVEVDISPAAMPKTILVGLPEAAVKESTHRVERAIVNSGFIRPQDRVVINLAPGDLPKQAPSFDLPVALGVLAGSGQLVLDRLEDYAVVGELALEGITRPVKGALSIAIEAAKDKSLKGLVVPSESAAEAAVVEDLEVIAVDSLSQCVAFFAGEIDVPPVPSGVEEIFEAFSEYEVDFADVRGQESAKRAMTIAAAGRHNLLMIGPPGSGKTMLAKRMPTILPPLVPAESIETTRIYSAVGQLPAKQPLLARRPFRSPHHTISDAGLVGGGSPPAPGEISKAHNGILFLDELPEFNRKTLEVMRQPLEDGVVTISRALRSTTFPADFMLIAAANPCPCGYRSDPRRSCNCTPPQIERYMGKISGPLLDRVDIHIEVPAVPFEELSSRDASSETSAMMRESVMRARDVQAERFEGSPIRYNAQMSSRQTRQHCELSAASKTLLKAGVESLGLSARAHDKILRVARTIADLAGDPDISEEHLAEAIGYRNLDADLWV</sequence>
<name>M5SBK7_9BACT</name>
<evidence type="ECO:0000313" key="5">
    <source>
        <dbReference type="EMBL" id="EMI28841.1"/>
    </source>
</evidence>
<dbReference type="GO" id="GO:0003677">
    <property type="term" value="F:DNA binding"/>
    <property type="evidence" value="ECO:0007669"/>
    <property type="project" value="InterPro"/>
</dbReference>
<reference evidence="5 6" key="1">
    <citation type="journal article" date="2013" name="Mar. Genomics">
        <title>Expression of sulfatases in Rhodopirellula baltica and the diversity of sulfatases in the genus Rhodopirellula.</title>
        <authorList>
            <person name="Wegner C.E."/>
            <person name="Richter-Heitmann T."/>
            <person name="Klindworth A."/>
            <person name="Klockow C."/>
            <person name="Richter M."/>
            <person name="Achstetter T."/>
            <person name="Glockner F.O."/>
            <person name="Harder J."/>
        </authorList>
    </citation>
    <scope>NUCLEOTIDE SEQUENCE [LARGE SCALE GENOMIC DNA]</scope>
    <source>
        <strain evidence="5 6">SH398</strain>
    </source>
</reference>
<dbReference type="InterPro" id="IPR001208">
    <property type="entry name" value="MCM_dom"/>
</dbReference>
<accession>M5SBK7</accession>
<keyword evidence="3" id="KW-0067">ATP-binding</keyword>
<dbReference type="Proteomes" id="UP000011996">
    <property type="component" value="Unassembled WGS sequence"/>
</dbReference>
<protein>
    <submittedName>
        <fullName evidence="5">Magnesium chelatase, subunit ChlI</fullName>
    </submittedName>
</protein>
<dbReference type="Gene3D" id="3.30.230.10">
    <property type="match status" value="1"/>
</dbReference>
<dbReference type="InterPro" id="IPR027417">
    <property type="entry name" value="P-loop_NTPase"/>
</dbReference>
<dbReference type="PANTHER" id="PTHR32039">
    <property type="entry name" value="MAGNESIUM-CHELATASE SUBUNIT CHLI"/>
    <property type="match status" value="1"/>
</dbReference>
<dbReference type="InterPro" id="IPR014721">
    <property type="entry name" value="Ribsml_uS5_D2-typ_fold_subgr"/>
</dbReference>
<dbReference type="Gene3D" id="3.40.50.300">
    <property type="entry name" value="P-loop containing nucleotide triphosphate hydrolases"/>
    <property type="match status" value="1"/>
</dbReference>
<dbReference type="InterPro" id="IPR003593">
    <property type="entry name" value="AAA+_ATPase"/>
</dbReference>
<evidence type="ECO:0000256" key="1">
    <source>
        <dbReference type="ARBA" id="ARBA00006354"/>
    </source>
</evidence>
<dbReference type="InterPro" id="IPR045006">
    <property type="entry name" value="CHLI-like"/>
</dbReference>
<dbReference type="CDD" id="cd00009">
    <property type="entry name" value="AAA"/>
    <property type="match status" value="1"/>
</dbReference>
<keyword evidence="2" id="KW-0547">Nucleotide-binding</keyword>
<dbReference type="InterPro" id="IPR004482">
    <property type="entry name" value="Mg_chelat-rel"/>
</dbReference>
<evidence type="ECO:0000256" key="3">
    <source>
        <dbReference type="ARBA" id="ARBA00022840"/>
    </source>
</evidence>
<feature type="domain" description="AAA+ ATPase" evidence="4">
    <location>
        <begin position="238"/>
        <end position="421"/>
    </location>
</feature>
<dbReference type="InterPro" id="IPR025158">
    <property type="entry name" value="Mg_chelat-rel_C"/>
</dbReference>